<evidence type="ECO:0008006" key="3">
    <source>
        <dbReference type="Google" id="ProtNLM"/>
    </source>
</evidence>
<reference evidence="1 2" key="1">
    <citation type="journal article" date="2016" name="Environ. Microbiol.">
        <title>Genomic resolution of a cold subsurface aquifer community provides metabolic insights for novel microbes adapted to high CO concentrations.</title>
        <authorList>
            <person name="Probst A.J."/>
            <person name="Castelle C.J."/>
            <person name="Singh A."/>
            <person name="Brown C.T."/>
            <person name="Anantharaman K."/>
            <person name="Sharon I."/>
            <person name="Hug L.A."/>
            <person name="Burstein D."/>
            <person name="Emerson J.B."/>
            <person name="Thomas B.C."/>
            <person name="Banfield J.F."/>
        </authorList>
    </citation>
    <scope>NUCLEOTIDE SEQUENCE [LARGE SCALE GENOMIC DNA]</scope>
    <source>
        <strain evidence="1">CG1_02_39_135</strain>
    </source>
</reference>
<dbReference type="SUPFAM" id="SSF89447">
    <property type="entry name" value="AbrB/MazE/MraZ-like"/>
    <property type="match status" value="1"/>
</dbReference>
<organism evidence="1 2">
    <name type="scientific">Candidatus Wolfebacteria bacterium CG1_02_39_135</name>
    <dbReference type="NCBI Taxonomy" id="1805425"/>
    <lineage>
        <taxon>Bacteria</taxon>
        <taxon>Candidatus Wolfeibacteriota</taxon>
    </lineage>
</organism>
<dbReference type="STRING" id="1805425.AUJ30_01510"/>
<name>A0A1J4XUY5_9BACT</name>
<comment type="caution">
    <text evidence="1">The sequence shown here is derived from an EMBL/GenBank/DDBJ whole genome shotgun (WGS) entry which is preliminary data.</text>
</comment>
<protein>
    <recommendedName>
        <fullName evidence="3">SpoVT-AbrB domain-containing protein</fullName>
    </recommendedName>
</protein>
<dbReference type="AlphaFoldDB" id="A0A1J4XUY5"/>
<accession>A0A1J4XUY5</accession>
<evidence type="ECO:0000313" key="2">
    <source>
        <dbReference type="Proteomes" id="UP000182693"/>
    </source>
</evidence>
<evidence type="ECO:0000313" key="1">
    <source>
        <dbReference type="EMBL" id="OIO65123.1"/>
    </source>
</evidence>
<dbReference type="InterPro" id="IPR037914">
    <property type="entry name" value="SpoVT-AbrB_sf"/>
</dbReference>
<gene>
    <name evidence="1" type="ORF">AUJ30_01510</name>
</gene>
<dbReference type="EMBL" id="MNWX01000027">
    <property type="protein sequence ID" value="OIO65123.1"/>
    <property type="molecule type" value="Genomic_DNA"/>
</dbReference>
<proteinExistence type="predicted"/>
<dbReference type="Proteomes" id="UP000182693">
    <property type="component" value="Unassembled WGS sequence"/>
</dbReference>
<sequence>MLMFGRWTRSIDNKWRLSLPAALGREIDNFVLIYENEEGCIRIEKPPLKVDEVADPTSIFIIEVEKGGHNGRRILIPRSLRGSTSFYYGRKVTLAGKRDYLELWPRP</sequence>